<accession>A0A8J2KV08</accession>
<feature type="region of interest" description="Disordered" evidence="8">
    <location>
        <begin position="218"/>
        <end position="305"/>
    </location>
</feature>
<dbReference type="PANTHER" id="PTHR10829">
    <property type="entry name" value="CORTACTIN AND DREBRIN"/>
    <property type="match status" value="1"/>
</dbReference>
<keyword evidence="5" id="KW-0009">Actin-binding</keyword>
<evidence type="ECO:0000313" key="11">
    <source>
        <dbReference type="EMBL" id="CAG7821941.1"/>
    </source>
</evidence>
<feature type="compositionally biased region" description="Polar residues" evidence="8">
    <location>
        <begin position="292"/>
        <end position="305"/>
    </location>
</feature>
<evidence type="ECO:0000256" key="2">
    <source>
        <dbReference type="ARBA" id="ARBA00011039"/>
    </source>
</evidence>
<dbReference type="GO" id="GO:0098974">
    <property type="term" value="P:postsynaptic actin cytoskeleton organization"/>
    <property type="evidence" value="ECO:0007669"/>
    <property type="project" value="TreeGrafter"/>
</dbReference>
<dbReference type="Pfam" id="PF00241">
    <property type="entry name" value="Cofilin_ADF"/>
    <property type="match status" value="1"/>
</dbReference>
<gene>
    <name evidence="11" type="ORF">AFUS01_LOCUS32243</name>
</gene>
<dbReference type="GO" id="GO:0051015">
    <property type="term" value="F:actin filament binding"/>
    <property type="evidence" value="ECO:0007669"/>
    <property type="project" value="TreeGrafter"/>
</dbReference>
<dbReference type="GO" id="GO:0005884">
    <property type="term" value="C:actin filament"/>
    <property type="evidence" value="ECO:0007669"/>
    <property type="project" value="TreeGrafter"/>
</dbReference>
<organism evidence="11 12">
    <name type="scientific">Allacma fusca</name>
    <dbReference type="NCBI Taxonomy" id="39272"/>
    <lineage>
        <taxon>Eukaryota</taxon>
        <taxon>Metazoa</taxon>
        <taxon>Ecdysozoa</taxon>
        <taxon>Arthropoda</taxon>
        <taxon>Hexapoda</taxon>
        <taxon>Collembola</taxon>
        <taxon>Symphypleona</taxon>
        <taxon>Sminthuridae</taxon>
        <taxon>Allacma</taxon>
    </lineage>
</organism>
<dbReference type="CDD" id="cd11960">
    <property type="entry name" value="SH3_Abp1_eu"/>
    <property type="match status" value="1"/>
</dbReference>
<evidence type="ECO:0000256" key="5">
    <source>
        <dbReference type="ARBA" id="ARBA00023203"/>
    </source>
</evidence>
<comment type="subcellular location">
    <subcellularLocation>
        <location evidence="1">Cytoplasm</location>
        <location evidence="1">Cytoskeleton</location>
    </subcellularLocation>
</comment>
<name>A0A8J2KV08_9HEXA</name>
<proteinExistence type="inferred from homology"/>
<evidence type="ECO:0000256" key="3">
    <source>
        <dbReference type="ARBA" id="ARBA00022443"/>
    </source>
</evidence>
<dbReference type="GO" id="GO:0030427">
    <property type="term" value="C:site of polarized growth"/>
    <property type="evidence" value="ECO:0007669"/>
    <property type="project" value="TreeGrafter"/>
</dbReference>
<evidence type="ECO:0000259" key="9">
    <source>
        <dbReference type="PROSITE" id="PS50002"/>
    </source>
</evidence>
<dbReference type="GO" id="GO:0030425">
    <property type="term" value="C:dendrite"/>
    <property type="evidence" value="ECO:0007669"/>
    <property type="project" value="TreeGrafter"/>
</dbReference>
<keyword evidence="6" id="KW-0206">Cytoskeleton</keyword>
<evidence type="ECO:0000313" key="12">
    <source>
        <dbReference type="Proteomes" id="UP000708208"/>
    </source>
</evidence>
<dbReference type="InterPro" id="IPR035717">
    <property type="entry name" value="Drebrin-like_SH3"/>
</dbReference>
<dbReference type="SMART" id="SM00326">
    <property type="entry name" value="SH3"/>
    <property type="match status" value="1"/>
</dbReference>
<feature type="region of interest" description="Disordered" evidence="8">
    <location>
        <begin position="375"/>
        <end position="408"/>
    </location>
</feature>
<reference evidence="11" key="1">
    <citation type="submission" date="2021-06" db="EMBL/GenBank/DDBJ databases">
        <authorList>
            <person name="Hodson N. C."/>
            <person name="Mongue J. A."/>
            <person name="Jaron S. K."/>
        </authorList>
    </citation>
    <scope>NUCLEOTIDE SEQUENCE</scope>
</reference>
<dbReference type="GO" id="GO:0030027">
    <property type="term" value="C:lamellipodium"/>
    <property type="evidence" value="ECO:0007669"/>
    <property type="project" value="TreeGrafter"/>
</dbReference>
<keyword evidence="4" id="KW-0963">Cytoplasm</keyword>
<dbReference type="SMART" id="SM00102">
    <property type="entry name" value="ADF"/>
    <property type="match status" value="1"/>
</dbReference>
<dbReference type="CDD" id="cd11281">
    <property type="entry name" value="ADF_drebrin_like"/>
    <property type="match status" value="1"/>
</dbReference>
<dbReference type="GO" id="GO:0048812">
    <property type="term" value="P:neuron projection morphogenesis"/>
    <property type="evidence" value="ECO:0007669"/>
    <property type="project" value="TreeGrafter"/>
</dbReference>
<dbReference type="PANTHER" id="PTHR10829:SF25">
    <property type="entry name" value="DREBRIN-LIKE PROTEIN"/>
    <property type="match status" value="1"/>
</dbReference>
<feature type="domain" description="ADF-H" evidence="10">
    <location>
        <begin position="4"/>
        <end position="133"/>
    </location>
</feature>
<evidence type="ECO:0008006" key="13">
    <source>
        <dbReference type="Google" id="ProtNLM"/>
    </source>
</evidence>
<protein>
    <recommendedName>
        <fullName evidence="13">Drebrin-like protein</fullName>
    </recommendedName>
</protein>
<dbReference type="PROSITE" id="PS51263">
    <property type="entry name" value="ADF_H"/>
    <property type="match status" value="1"/>
</dbReference>
<evidence type="ECO:0000256" key="8">
    <source>
        <dbReference type="SAM" id="MobiDB-lite"/>
    </source>
</evidence>
<dbReference type="OrthoDB" id="5971719at2759"/>
<dbReference type="Pfam" id="PF00018">
    <property type="entry name" value="SH3_1"/>
    <property type="match status" value="1"/>
</dbReference>
<dbReference type="AlphaFoldDB" id="A0A8J2KV08"/>
<feature type="region of interest" description="Disordered" evidence="8">
    <location>
        <begin position="149"/>
        <end position="195"/>
    </location>
</feature>
<dbReference type="PROSITE" id="PS50002">
    <property type="entry name" value="SH3"/>
    <property type="match status" value="1"/>
</dbReference>
<keyword evidence="12" id="KW-1185">Reference proteome</keyword>
<evidence type="ECO:0000259" key="10">
    <source>
        <dbReference type="PROSITE" id="PS51263"/>
    </source>
</evidence>
<dbReference type="FunFam" id="2.30.30.40:FF:000046">
    <property type="entry name" value="Drebrin-like protein isoform B"/>
    <property type="match status" value="1"/>
</dbReference>
<dbReference type="GO" id="GO:0014069">
    <property type="term" value="C:postsynaptic density"/>
    <property type="evidence" value="ECO:0007669"/>
    <property type="project" value="TreeGrafter"/>
</dbReference>
<dbReference type="InterPro" id="IPR001452">
    <property type="entry name" value="SH3_domain"/>
</dbReference>
<evidence type="ECO:0000256" key="1">
    <source>
        <dbReference type="ARBA" id="ARBA00004245"/>
    </source>
</evidence>
<comment type="caution">
    <text evidence="11">The sequence shown here is derived from an EMBL/GenBank/DDBJ whole genome shotgun (WGS) entry which is preliminary data.</text>
</comment>
<evidence type="ECO:0000256" key="4">
    <source>
        <dbReference type="ARBA" id="ARBA00022490"/>
    </source>
</evidence>
<evidence type="ECO:0000256" key="6">
    <source>
        <dbReference type="ARBA" id="ARBA00023212"/>
    </source>
</evidence>
<dbReference type="GO" id="GO:0030833">
    <property type="term" value="P:regulation of actin filament polymerization"/>
    <property type="evidence" value="ECO:0007669"/>
    <property type="project" value="TreeGrafter"/>
</dbReference>
<sequence length="547" mass="59735">MTLNVDKNKDALVAAWREVMDEKVPTNWALFGYDGLSYDLNLVSKGDGGLEELIDDLNSGKIMYALSRVKIKEKNVEKIVLINWQGEGAPLARKGMCANHSAQVKNFFPGIHVTMNARTEEDVEPDAVIHFIAKATAGDGMKHSMANDAETHGNIGPVGTTYKKTNPMEDINSSAKDEFWRKEEQEEERRKRDEQNKLRKFSQNEVKLLRRESEEYFNEVSKAPVSGKTNGSSTTPPPQTNSNNNGSTQHFTSAAAVKASTPRKNSAGSAGDLVRQRIKSFDFSGPPPSPSTNFNGANNTNGKPTETLSVLKRRQMFEGGFSNTNAAPAPKANPAREIKLAQEKAQIEQVKQAKTISNPVPESVIPNKFQPDPYNSITPPKPTPAPDVVPVTPTPLEKQPSSSPVPPPTAFANAVFTESVKSDNNINGYNNKAWDQDESDSVYSETITTNGNAEHPTQVVGPAASLAPTSDLLREEASSTPTLEISSEMGVCARALYDYQAADDSEITFDPGEIITNIEKIDEGWWEGLGPHGIYGLFPANYVELLN</sequence>
<feature type="compositionally biased region" description="Basic and acidic residues" evidence="8">
    <location>
        <begin position="175"/>
        <end position="195"/>
    </location>
</feature>
<dbReference type="GO" id="GO:0030864">
    <property type="term" value="C:cortical actin cytoskeleton"/>
    <property type="evidence" value="ECO:0007669"/>
    <property type="project" value="TreeGrafter"/>
</dbReference>
<keyword evidence="3 7" id="KW-0728">SH3 domain</keyword>
<dbReference type="EMBL" id="CAJVCH010524911">
    <property type="protein sequence ID" value="CAG7821941.1"/>
    <property type="molecule type" value="Genomic_DNA"/>
</dbReference>
<dbReference type="InterPro" id="IPR002108">
    <property type="entry name" value="ADF-H"/>
</dbReference>
<dbReference type="GO" id="GO:0045773">
    <property type="term" value="P:positive regulation of axon extension"/>
    <property type="evidence" value="ECO:0007669"/>
    <property type="project" value="TreeGrafter"/>
</dbReference>
<dbReference type="GO" id="GO:0045211">
    <property type="term" value="C:postsynaptic membrane"/>
    <property type="evidence" value="ECO:0007669"/>
    <property type="project" value="TreeGrafter"/>
</dbReference>
<evidence type="ECO:0000256" key="7">
    <source>
        <dbReference type="PROSITE-ProRule" id="PRU00192"/>
    </source>
</evidence>
<feature type="domain" description="SH3" evidence="9">
    <location>
        <begin position="488"/>
        <end position="547"/>
    </location>
</feature>
<feature type="compositionally biased region" description="Low complexity" evidence="8">
    <location>
        <begin position="229"/>
        <end position="249"/>
    </location>
</feature>
<dbReference type="Proteomes" id="UP000708208">
    <property type="component" value="Unassembled WGS sequence"/>
</dbReference>
<comment type="similarity">
    <text evidence="2">Belongs to the ABP1 family.</text>
</comment>